<protein>
    <recommendedName>
        <fullName evidence="3">MxaK protein</fullName>
    </recommendedName>
</protein>
<dbReference type="AlphaFoldDB" id="A0A2W5QYH8"/>
<evidence type="ECO:0000313" key="1">
    <source>
        <dbReference type="EMBL" id="PZQ82256.1"/>
    </source>
</evidence>
<gene>
    <name evidence="1" type="ORF">DI549_11965</name>
</gene>
<comment type="caution">
    <text evidence="1">The sequence shown here is derived from an EMBL/GenBank/DDBJ whole genome shotgun (WGS) entry which is preliminary data.</text>
</comment>
<reference evidence="1 2" key="1">
    <citation type="submission" date="2017-08" db="EMBL/GenBank/DDBJ databases">
        <title>Infants hospitalized years apart are colonized by the same room-sourced microbial strains.</title>
        <authorList>
            <person name="Brooks B."/>
            <person name="Olm M.R."/>
            <person name="Firek B.A."/>
            <person name="Baker R."/>
            <person name="Thomas B.C."/>
            <person name="Morowitz M.J."/>
            <person name="Banfield J.F."/>
        </authorList>
    </citation>
    <scope>NUCLEOTIDE SEQUENCE [LARGE SCALE GENOMIC DNA]</scope>
    <source>
        <strain evidence="1">S2_005_001_R2_27</strain>
    </source>
</reference>
<organism evidence="1 2">
    <name type="scientific">Ancylobacter novellus</name>
    <name type="common">Thiobacillus novellus</name>
    <dbReference type="NCBI Taxonomy" id="921"/>
    <lineage>
        <taxon>Bacteria</taxon>
        <taxon>Pseudomonadati</taxon>
        <taxon>Pseudomonadota</taxon>
        <taxon>Alphaproteobacteria</taxon>
        <taxon>Hyphomicrobiales</taxon>
        <taxon>Xanthobacteraceae</taxon>
        <taxon>Ancylobacter</taxon>
    </lineage>
</organism>
<name>A0A2W5QYH8_ANCNO</name>
<evidence type="ECO:0008006" key="3">
    <source>
        <dbReference type="Google" id="ProtNLM"/>
    </source>
</evidence>
<sequence length="186" mass="20485">MTRERLLVFTLSALLVATLAAAGTFATRLWLDHRANAEIVALAAGRDVPVAADARPELLFARLAFLTARDRFDEAQPLMNRIAAAGERAIASAAYYDLSNARLRAALSHLEINEIDPAVPLVRLAKEGYRRALALDPGFWDAKYNLDIAMRLVRDFPQIETSGEELPPEAAKRLWTDLPGLPRGLP</sequence>
<proteinExistence type="predicted"/>
<accession>A0A2W5QYH8</accession>
<evidence type="ECO:0000313" key="2">
    <source>
        <dbReference type="Proteomes" id="UP000248887"/>
    </source>
</evidence>
<dbReference type="Proteomes" id="UP000248887">
    <property type="component" value="Unassembled WGS sequence"/>
</dbReference>
<dbReference type="EMBL" id="QFQD01000034">
    <property type="protein sequence ID" value="PZQ82256.1"/>
    <property type="molecule type" value="Genomic_DNA"/>
</dbReference>